<organism evidence="1 2">
    <name type="scientific">Arctium lappa</name>
    <name type="common">Greater burdock</name>
    <name type="synonym">Lappa major</name>
    <dbReference type="NCBI Taxonomy" id="4217"/>
    <lineage>
        <taxon>Eukaryota</taxon>
        <taxon>Viridiplantae</taxon>
        <taxon>Streptophyta</taxon>
        <taxon>Embryophyta</taxon>
        <taxon>Tracheophyta</taxon>
        <taxon>Spermatophyta</taxon>
        <taxon>Magnoliopsida</taxon>
        <taxon>eudicotyledons</taxon>
        <taxon>Gunneridae</taxon>
        <taxon>Pentapetalae</taxon>
        <taxon>asterids</taxon>
        <taxon>campanulids</taxon>
        <taxon>Asterales</taxon>
        <taxon>Asteraceae</taxon>
        <taxon>Carduoideae</taxon>
        <taxon>Cardueae</taxon>
        <taxon>Arctiinae</taxon>
        <taxon>Arctium</taxon>
    </lineage>
</organism>
<keyword evidence="2" id="KW-1185">Reference proteome</keyword>
<reference evidence="2" key="1">
    <citation type="journal article" date="2022" name="Mol. Ecol. Resour.">
        <title>The genomes of chicory, endive, great burdock and yacon provide insights into Asteraceae palaeo-polyploidization history and plant inulin production.</title>
        <authorList>
            <person name="Fan W."/>
            <person name="Wang S."/>
            <person name="Wang H."/>
            <person name="Wang A."/>
            <person name="Jiang F."/>
            <person name="Liu H."/>
            <person name="Zhao H."/>
            <person name="Xu D."/>
            <person name="Zhang Y."/>
        </authorList>
    </citation>
    <scope>NUCLEOTIDE SEQUENCE [LARGE SCALE GENOMIC DNA]</scope>
    <source>
        <strain evidence="2">cv. Niubang</strain>
    </source>
</reference>
<dbReference type="EMBL" id="CM042047">
    <property type="protein sequence ID" value="KAI3770919.1"/>
    <property type="molecule type" value="Genomic_DNA"/>
</dbReference>
<gene>
    <name evidence="1" type="ORF">L6452_02067</name>
</gene>
<name>A0ACB9FHU0_ARCLA</name>
<evidence type="ECO:0000313" key="2">
    <source>
        <dbReference type="Proteomes" id="UP001055879"/>
    </source>
</evidence>
<sequence length="622" mass="71768">MPMTDERGNTVLSARDMAILYMPEIPGIEAERDKLRIQNAAFIKQIQELKFNLSNSDKTPDYIKCTNIVKSNSASIINAKENEIREKEKAIREKEKEIKNREKIIAIRENTIQTLEKLTTFEDKIYALEAKNAELLKSIQADKEKSNLEKSSTQQISEFSKKTLQEKKDLELRCSKFSKQISTLQDLLEKERQIFKENKKSYELEKKNAEKRNTGIFKEISEKSKNMEKNFEQERSHFESEISTLASKLTALPSDYQKEQKANSDLKQKFDTLSDERNFLTKKINDLEAANIELSDKVTAEIRPSNLFYDKSVDGPASFYVKSLGKQSKKNQMVWRVKDYSEEKKKGKASASTTNAKKNKTHKGLLKRRYDVLTVEHMTLVIKFIISEFEKIQTSNDSFSRLVDYSKMLNVNDFSRFVNNFRKSFKVQSHNEVDNEKTATMCFIGDDDSDDDEDSSTDEYEANTHEVPNSASLCHPLVEQTDSLRQQLVAQNRNLKKSTRHIWRVKQKSDDSVTVEDKCVDDLCHSDSFAVCNKISKYSIKQMIRITKDVSYSSSGSSSDDYASSSTVEYVHYSDNFSHTLFVKTNKFTHIRTTTNKYGPKYKWVPKPKTAFELQAPNVKGE</sequence>
<protein>
    <submittedName>
        <fullName evidence="1">Uncharacterized protein</fullName>
    </submittedName>
</protein>
<accession>A0ACB9FHU0</accession>
<evidence type="ECO:0000313" key="1">
    <source>
        <dbReference type="EMBL" id="KAI3770919.1"/>
    </source>
</evidence>
<dbReference type="Proteomes" id="UP001055879">
    <property type="component" value="Linkage Group LG01"/>
</dbReference>
<comment type="caution">
    <text evidence="1">The sequence shown here is derived from an EMBL/GenBank/DDBJ whole genome shotgun (WGS) entry which is preliminary data.</text>
</comment>
<proteinExistence type="predicted"/>
<reference evidence="1 2" key="2">
    <citation type="journal article" date="2022" name="Mol. Ecol. Resour.">
        <title>The genomes of chicory, endive, great burdock and yacon provide insights into Asteraceae paleo-polyploidization history and plant inulin production.</title>
        <authorList>
            <person name="Fan W."/>
            <person name="Wang S."/>
            <person name="Wang H."/>
            <person name="Wang A."/>
            <person name="Jiang F."/>
            <person name="Liu H."/>
            <person name="Zhao H."/>
            <person name="Xu D."/>
            <person name="Zhang Y."/>
        </authorList>
    </citation>
    <scope>NUCLEOTIDE SEQUENCE [LARGE SCALE GENOMIC DNA]</scope>
    <source>
        <strain evidence="2">cv. Niubang</strain>
    </source>
</reference>